<evidence type="ECO:0000313" key="2">
    <source>
        <dbReference type="EMBL" id="CAD8112327.1"/>
    </source>
</evidence>
<reference evidence="2" key="1">
    <citation type="submission" date="2021-01" db="EMBL/GenBank/DDBJ databases">
        <authorList>
            <consortium name="Genoscope - CEA"/>
            <person name="William W."/>
        </authorList>
    </citation>
    <scope>NUCLEOTIDE SEQUENCE</scope>
</reference>
<proteinExistence type="predicted"/>
<sequence>MVDTQKIVGIVFSKLESQRSHPTYILTTKTGNMIYRQASNLPSEQIEKFNLIFSKHFADKLYPTQKKRLFYKGTELEVSDLEFDDDDFDDSKSTKQHCNCNSQSKQINNSPDQSLNATQNNQQQPQSKQNVKLSSINILIYEKIEGEFQQVSRIDSSQIKNIIKWEQANIGRKKQVMLCISENCFVKLADLRFKNPSLVLDFVLNNCILVK</sequence>
<keyword evidence="3" id="KW-1185">Reference proteome</keyword>
<comment type="caution">
    <text evidence="2">The sequence shown here is derived from an EMBL/GenBank/DDBJ whole genome shotgun (WGS) entry which is preliminary data.</text>
</comment>
<dbReference type="Proteomes" id="UP000692954">
    <property type="component" value="Unassembled WGS sequence"/>
</dbReference>
<organism evidence="2 3">
    <name type="scientific">Paramecium sonneborni</name>
    <dbReference type="NCBI Taxonomy" id="65129"/>
    <lineage>
        <taxon>Eukaryota</taxon>
        <taxon>Sar</taxon>
        <taxon>Alveolata</taxon>
        <taxon>Ciliophora</taxon>
        <taxon>Intramacronucleata</taxon>
        <taxon>Oligohymenophorea</taxon>
        <taxon>Peniculida</taxon>
        <taxon>Parameciidae</taxon>
        <taxon>Paramecium</taxon>
    </lineage>
</organism>
<protein>
    <submittedName>
        <fullName evidence="2">Uncharacterized protein</fullName>
    </submittedName>
</protein>
<name>A0A8S1QBF4_9CILI</name>
<accession>A0A8S1QBF4</accession>
<feature type="compositionally biased region" description="Low complexity" evidence="1">
    <location>
        <begin position="116"/>
        <end position="129"/>
    </location>
</feature>
<gene>
    <name evidence="2" type="ORF">PSON_ATCC_30995.1.T1000148</name>
</gene>
<feature type="region of interest" description="Disordered" evidence="1">
    <location>
        <begin position="92"/>
        <end position="129"/>
    </location>
</feature>
<feature type="compositionally biased region" description="Polar residues" evidence="1">
    <location>
        <begin position="96"/>
        <end position="115"/>
    </location>
</feature>
<evidence type="ECO:0000313" key="3">
    <source>
        <dbReference type="Proteomes" id="UP000692954"/>
    </source>
</evidence>
<dbReference type="AlphaFoldDB" id="A0A8S1QBF4"/>
<evidence type="ECO:0000256" key="1">
    <source>
        <dbReference type="SAM" id="MobiDB-lite"/>
    </source>
</evidence>
<dbReference type="EMBL" id="CAJJDN010000100">
    <property type="protein sequence ID" value="CAD8112327.1"/>
    <property type="molecule type" value="Genomic_DNA"/>
</dbReference>